<organism evidence="2 3">
    <name type="scientific">Roseinatronobacter bogoriensis subsp. barguzinensis</name>
    <dbReference type="NCBI Taxonomy" id="441209"/>
    <lineage>
        <taxon>Bacteria</taxon>
        <taxon>Pseudomonadati</taxon>
        <taxon>Pseudomonadota</taxon>
        <taxon>Alphaproteobacteria</taxon>
        <taxon>Rhodobacterales</taxon>
        <taxon>Paracoccaceae</taxon>
        <taxon>Roseinatronobacter</taxon>
    </lineage>
</organism>
<dbReference type="InterPro" id="IPR016084">
    <property type="entry name" value="Haem_Oase-like_multi-hlx"/>
</dbReference>
<dbReference type="Proteomes" id="UP000228948">
    <property type="component" value="Chromosome"/>
</dbReference>
<dbReference type="AlphaFoldDB" id="A0A2K8KKD8"/>
<dbReference type="InterPro" id="IPR050967">
    <property type="entry name" value="Thiamine_Salvage_TenA"/>
</dbReference>
<dbReference type="EMBL" id="CP024899">
    <property type="protein sequence ID" value="ATX67538.1"/>
    <property type="molecule type" value="Genomic_DNA"/>
</dbReference>
<dbReference type="Gene3D" id="1.20.910.10">
    <property type="entry name" value="Heme oxygenase-like"/>
    <property type="match status" value="1"/>
</dbReference>
<dbReference type="Pfam" id="PF03070">
    <property type="entry name" value="TENA_THI-4"/>
    <property type="match status" value="1"/>
</dbReference>
<dbReference type="RefSeq" id="WP_071479116.1">
    <property type="nucleotide sequence ID" value="NZ_CP024899.1"/>
</dbReference>
<dbReference type="KEGG" id="rbg:BG454_18390"/>
<feature type="domain" description="Thiaminase-2/PQQC" evidence="1">
    <location>
        <begin position="17"/>
        <end position="202"/>
    </location>
</feature>
<reference evidence="2 3" key="1">
    <citation type="submission" date="2017-11" db="EMBL/GenBank/DDBJ databases">
        <title>Revised Sequence and Annotation of the Rhodobaca barguzinensis strain alga05 Genome.</title>
        <authorList>
            <person name="Kopejtka K."/>
            <person name="Tomasch J.M."/>
            <person name="Bunk B."/>
            <person name="Koblizek M."/>
        </authorList>
    </citation>
    <scope>NUCLEOTIDE SEQUENCE [LARGE SCALE GENOMIC DNA]</scope>
    <source>
        <strain evidence="3">alga05</strain>
    </source>
</reference>
<dbReference type="PANTHER" id="PTHR43198:SF2">
    <property type="entry name" value="SI:CH1073-67J19.1-RELATED"/>
    <property type="match status" value="1"/>
</dbReference>
<dbReference type="STRING" id="441209.GCA_001870665_03340"/>
<dbReference type="GO" id="GO:0005829">
    <property type="term" value="C:cytosol"/>
    <property type="evidence" value="ECO:0007669"/>
    <property type="project" value="TreeGrafter"/>
</dbReference>
<evidence type="ECO:0000313" key="2">
    <source>
        <dbReference type="EMBL" id="ATX67538.1"/>
    </source>
</evidence>
<dbReference type="PANTHER" id="PTHR43198">
    <property type="entry name" value="BIFUNCTIONAL TH2 PROTEIN"/>
    <property type="match status" value="1"/>
</dbReference>
<dbReference type="SUPFAM" id="SSF48613">
    <property type="entry name" value="Heme oxygenase-like"/>
    <property type="match status" value="1"/>
</dbReference>
<name>A0A2K8KKD8_9RHOB</name>
<accession>A0A2K8KKD8</accession>
<keyword evidence="3" id="KW-1185">Reference proteome</keyword>
<proteinExistence type="predicted"/>
<evidence type="ECO:0000259" key="1">
    <source>
        <dbReference type="Pfam" id="PF03070"/>
    </source>
</evidence>
<gene>
    <name evidence="2" type="ORF">BG454_18390</name>
</gene>
<dbReference type="CDD" id="cd19358">
    <property type="entry name" value="TenA_E_Spr0628-like"/>
    <property type="match status" value="1"/>
</dbReference>
<evidence type="ECO:0000313" key="3">
    <source>
        <dbReference type="Proteomes" id="UP000228948"/>
    </source>
</evidence>
<dbReference type="OrthoDB" id="3711545at2"/>
<dbReference type="InterPro" id="IPR004305">
    <property type="entry name" value="Thiaminase-2/PQQC"/>
</dbReference>
<sequence length="220" mass="24606">MNIAESIRNANRSALAEFVDHRFFTKAAEGLLRDIERDAYFHFEHRFVEQAVTIFGHILLKAPDIEARRHLVGILYGLTHEQTDVFSRILARIGPPPSMPWPGAVDEFCEGMTAISCHGGYHEGLAAMLAAEWTYAEVSRRLVAGRLDDPLLQDWFALHTEERFLRGVTWIDSELDKAVQNAEQFEQASTAFAGAVNLEVAFHSAPLDLQSADHDSSEGV</sequence>
<protein>
    <recommendedName>
        <fullName evidence="1">Thiaminase-2/PQQC domain-containing protein</fullName>
    </recommendedName>
</protein>